<evidence type="ECO:0000256" key="1">
    <source>
        <dbReference type="SAM" id="Phobius"/>
    </source>
</evidence>
<keyword evidence="1" id="KW-0472">Membrane</keyword>
<comment type="caution">
    <text evidence="2">The sequence shown here is derived from an EMBL/GenBank/DDBJ whole genome shotgun (WGS) entry which is preliminary data.</text>
</comment>
<feature type="transmembrane region" description="Helical" evidence="1">
    <location>
        <begin position="38"/>
        <end position="57"/>
    </location>
</feature>
<dbReference type="EMBL" id="BMEX01000004">
    <property type="protein sequence ID" value="GGA44366.1"/>
    <property type="molecule type" value="Genomic_DNA"/>
</dbReference>
<sequence>MNRSRWVAGSYHFMLVLLTLLIPLLIYLASRGKGLESGYGTVGAVFAFVVLLSYLVISNRRGRR</sequence>
<keyword evidence="1" id="KW-0812">Transmembrane</keyword>
<accession>A0ABQ1GIT0</accession>
<dbReference type="Proteomes" id="UP000617979">
    <property type="component" value="Unassembled WGS sequence"/>
</dbReference>
<name>A0ABQ1GIT0_9BACL</name>
<organism evidence="2 3">
    <name type="scientific">Kroppenstedtia guangzhouensis</name>
    <dbReference type="NCBI Taxonomy" id="1274356"/>
    <lineage>
        <taxon>Bacteria</taxon>
        <taxon>Bacillati</taxon>
        <taxon>Bacillota</taxon>
        <taxon>Bacilli</taxon>
        <taxon>Bacillales</taxon>
        <taxon>Thermoactinomycetaceae</taxon>
        <taxon>Kroppenstedtia</taxon>
    </lineage>
</organism>
<evidence type="ECO:0000313" key="2">
    <source>
        <dbReference type="EMBL" id="GGA44366.1"/>
    </source>
</evidence>
<protein>
    <submittedName>
        <fullName evidence="2">Uncharacterized protein</fullName>
    </submittedName>
</protein>
<keyword evidence="1" id="KW-1133">Transmembrane helix</keyword>
<gene>
    <name evidence="2" type="ORF">GCM10007416_16890</name>
</gene>
<feature type="transmembrane region" description="Helical" evidence="1">
    <location>
        <begin position="12"/>
        <end position="32"/>
    </location>
</feature>
<evidence type="ECO:0000313" key="3">
    <source>
        <dbReference type="Proteomes" id="UP000617979"/>
    </source>
</evidence>
<reference evidence="3" key="1">
    <citation type="journal article" date="2019" name="Int. J. Syst. Evol. Microbiol.">
        <title>The Global Catalogue of Microorganisms (GCM) 10K type strain sequencing project: providing services to taxonomists for standard genome sequencing and annotation.</title>
        <authorList>
            <consortium name="The Broad Institute Genomics Platform"/>
            <consortium name="The Broad Institute Genome Sequencing Center for Infectious Disease"/>
            <person name="Wu L."/>
            <person name="Ma J."/>
        </authorList>
    </citation>
    <scope>NUCLEOTIDE SEQUENCE [LARGE SCALE GENOMIC DNA]</scope>
    <source>
        <strain evidence="3">CGMCC 1.12404</strain>
    </source>
</reference>
<proteinExistence type="predicted"/>
<keyword evidence="3" id="KW-1185">Reference proteome</keyword>
<dbReference type="RefSeq" id="WP_188431827.1">
    <property type="nucleotide sequence ID" value="NZ_BMEX01000004.1"/>
</dbReference>